<feature type="transmembrane region" description="Helical" evidence="2">
    <location>
        <begin position="22"/>
        <end position="43"/>
    </location>
</feature>
<feature type="transmembrane region" description="Helical" evidence="2">
    <location>
        <begin position="290"/>
        <end position="307"/>
    </location>
</feature>
<keyword evidence="2" id="KW-0812">Transmembrane</keyword>
<evidence type="ECO:0000256" key="1">
    <source>
        <dbReference type="SAM" id="MobiDB-lite"/>
    </source>
</evidence>
<accession>A0AA85J7W4</accession>
<dbReference type="Proteomes" id="UP000050795">
    <property type="component" value="Unassembled WGS sequence"/>
</dbReference>
<protein>
    <submittedName>
        <fullName evidence="4 5">Uncharacterized protein</fullName>
    </submittedName>
</protein>
<reference evidence="3" key="1">
    <citation type="submission" date="2022-06" db="EMBL/GenBank/DDBJ databases">
        <authorList>
            <person name="Berger JAMES D."/>
            <person name="Berger JAMES D."/>
        </authorList>
    </citation>
    <scope>NUCLEOTIDE SEQUENCE [LARGE SCALE GENOMIC DNA]</scope>
</reference>
<feature type="transmembrane region" description="Helical" evidence="2">
    <location>
        <begin position="369"/>
        <end position="391"/>
    </location>
</feature>
<sequence length="595" mass="68741">MNGTLVSVKSLTPTWNERRHKLLLSLITFGIILNIILLVITFITKNLIRRGLQHSASASSKYNKLIRDSADRSQSNKYTFPAFFLSKCCVTSNDDEQIIAPPNSTYSCCEFEVNWGCCIYKTECQSRCFTKPSNISPAATNMELERLKNYSSSDMDGNSVNVIEDSPRKIQKNPTICINNYSMTKPLVDQCETSSISRNSTRQSFNRDHLYTEVHKNSEYTKSNSSLSMTGPPTDFRSLSTSPPASPPKIITENDNCTLEHTNWRIFCFLTQILAFAQIGYLIFENLLPWISNLLILYLGFGLKLKLNINCRLKRMFGAFFLLFEEWSLLLFGIERVCKVLFSVHSVNRSCHPTNFCLIEHNRCKLHSLCLKISTGLFIALIFAALCNYLWVFGQFHWINTVKYVDSTKNITQVETVSCDVRSEYFRFYYTFLIYMDPLFTFIIPHLCCISFSIIILLHCCLKPFCQRPATTPNTTNTSNTTTTTVVGSNSVDGVRLQMVPRSNLNRVYNLIDYMSTTVFLIDCMLIVTLKFWRNIEKTMMVFFHITLDTNYFMIRNELYHLVFCLVPMTTISMYVVFYYKIKKCFRSRQRSLDI</sequence>
<dbReference type="WBParaSite" id="TREG1_136310.1">
    <property type="protein sequence ID" value="TREG1_136310.1"/>
    <property type="gene ID" value="TREG1_136310"/>
</dbReference>
<keyword evidence="2" id="KW-1133">Transmembrane helix</keyword>
<evidence type="ECO:0000256" key="2">
    <source>
        <dbReference type="SAM" id="Phobius"/>
    </source>
</evidence>
<feature type="transmembrane region" description="Helical" evidence="2">
    <location>
        <begin position="559"/>
        <end position="580"/>
    </location>
</feature>
<dbReference type="WBParaSite" id="TREG1_136310.2">
    <property type="protein sequence ID" value="TREG1_136310.2"/>
    <property type="gene ID" value="TREG1_136310"/>
</dbReference>
<keyword evidence="2" id="KW-0472">Membrane</keyword>
<feature type="transmembrane region" description="Helical" evidence="2">
    <location>
        <begin position="511"/>
        <end position="533"/>
    </location>
</feature>
<feature type="compositionally biased region" description="Polar residues" evidence="1">
    <location>
        <begin position="222"/>
        <end position="243"/>
    </location>
</feature>
<feature type="transmembrane region" description="Helical" evidence="2">
    <location>
        <begin position="439"/>
        <end position="458"/>
    </location>
</feature>
<proteinExistence type="predicted"/>
<reference evidence="4 5" key="2">
    <citation type="submission" date="2023-11" db="UniProtKB">
        <authorList>
            <consortium name="WormBaseParasite"/>
        </authorList>
    </citation>
    <scope>IDENTIFICATION</scope>
</reference>
<evidence type="ECO:0000313" key="3">
    <source>
        <dbReference type="Proteomes" id="UP000050795"/>
    </source>
</evidence>
<dbReference type="AlphaFoldDB" id="A0AA85J7W4"/>
<feature type="region of interest" description="Disordered" evidence="1">
    <location>
        <begin position="222"/>
        <end position="245"/>
    </location>
</feature>
<organism evidence="3 4">
    <name type="scientific">Trichobilharzia regenti</name>
    <name type="common">Nasal bird schistosome</name>
    <dbReference type="NCBI Taxonomy" id="157069"/>
    <lineage>
        <taxon>Eukaryota</taxon>
        <taxon>Metazoa</taxon>
        <taxon>Spiralia</taxon>
        <taxon>Lophotrochozoa</taxon>
        <taxon>Platyhelminthes</taxon>
        <taxon>Trematoda</taxon>
        <taxon>Digenea</taxon>
        <taxon>Strigeidida</taxon>
        <taxon>Schistosomatoidea</taxon>
        <taxon>Schistosomatidae</taxon>
        <taxon>Trichobilharzia</taxon>
    </lineage>
</organism>
<evidence type="ECO:0000313" key="4">
    <source>
        <dbReference type="WBParaSite" id="TREG1_136310.1"/>
    </source>
</evidence>
<name>A0AA85J7W4_TRIRE</name>
<keyword evidence="3" id="KW-1185">Reference proteome</keyword>
<evidence type="ECO:0000313" key="5">
    <source>
        <dbReference type="WBParaSite" id="TREG1_136310.2"/>
    </source>
</evidence>